<evidence type="ECO:0000313" key="1">
    <source>
        <dbReference type="EMBL" id="KRZ63842.1"/>
    </source>
</evidence>
<reference evidence="1 2" key="1">
    <citation type="submission" date="2015-01" db="EMBL/GenBank/DDBJ databases">
        <title>Evolution of Trichinella species and genotypes.</title>
        <authorList>
            <person name="Korhonen P.K."/>
            <person name="Edoardo P."/>
            <person name="Giuseppe L.R."/>
            <person name="Gasser R.B."/>
        </authorList>
    </citation>
    <scope>NUCLEOTIDE SEQUENCE [LARGE SCALE GENOMIC DNA]</scope>
    <source>
        <strain evidence="1">ISS1980</strain>
    </source>
</reference>
<dbReference type="EMBL" id="JYDO01001837">
    <property type="protein sequence ID" value="KRZ63842.1"/>
    <property type="molecule type" value="Genomic_DNA"/>
</dbReference>
<organism evidence="1 2">
    <name type="scientific">Trichinella papuae</name>
    <dbReference type="NCBI Taxonomy" id="268474"/>
    <lineage>
        <taxon>Eukaryota</taxon>
        <taxon>Metazoa</taxon>
        <taxon>Ecdysozoa</taxon>
        <taxon>Nematoda</taxon>
        <taxon>Enoplea</taxon>
        <taxon>Dorylaimia</taxon>
        <taxon>Trichinellida</taxon>
        <taxon>Trichinellidae</taxon>
        <taxon>Trichinella</taxon>
    </lineage>
</organism>
<proteinExistence type="predicted"/>
<keyword evidence="2" id="KW-1185">Reference proteome</keyword>
<comment type="caution">
    <text evidence="1">The sequence shown here is derived from an EMBL/GenBank/DDBJ whole genome shotgun (WGS) entry which is preliminary data.</text>
</comment>
<evidence type="ECO:0000313" key="2">
    <source>
        <dbReference type="Proteomes" id="UP000054843"/>
    </source>
</evidence>
<sequence>MVLSANLLQYLAILILRAPLDDLTVLKLVIAFPVDDCVTEQGLQTL</sequence>
<gene>
    <name evidence="1" type="ORF">T10_8089</name>
</gene>
<dbReference type="AlphaFoldDB" id="A0A0V1LX86"/>
<name>A0A0V1LX86_9BILA</name>
<accession>A0A0V1LX86</accession>
<protein>
    <submittedName>
        <fullName evidence="1">Uncharacterized protein</fullName>
    </submittedName>
</protein>
<dbReference type="Proteomes" id="UP000054843">
    <property type="component" value="Unassembled WGS sequence"/>
</dbReference>